<dbReference type="RefSeq" id="WP_071833349.1">
    <property type="nucleotide sequence ID" value="NZ_LSRP01000086.1"/>
</dbReference>
<reference evidence="1 2" key="1">
    <citation type="submission" date="2016-02" db="EMBL/GenBank/DDBJ databases">
        <title>Genome sequencing of a beta-galactosidase producing bacteria Rhizobium sp. 59.</title>
        <authorList>
            <person name="Wang D."/>
            <person name="Kot W."/>
            <person name="Qin Y."/>
            <person name="Hansen L."/>
            <person name="Naqvi K."/>
            <person name="Rensing C."/>
        </authorList>
    </citation>
    <scope>NUCLEOTIDE SEQUENCE [LARGE SCALE GENOMIC DNA]</scope>
    <source>
        <strain evidence="1 2">59</strain>
    </source>
</reference>
<proteinExistence type="predicted"/>
<name>A0A657LRV1_9HYPH</name>
<organism evidence="1 2">
    <name type="scientific">Pararhizobium antarcticum</name>
    <dbReference type="NCBI Taxonomy" id="1798805"/>
    <lineage>
        <taxon>Bacteria</taxon>
        <taxon>Pseudomonadati</taxon>
        <taxon>Pseudomonadota</taxon>
        <taxon>Alphaproteobacteria</taxon>
        <taxon>Hyphomicrobiales</taxon>
        <taxon>Rhizobiaceae</taxon>
        <taxon>Rhizobium/Agrobacterium group</taxon>
        <taxon>Pararhizobium</taxon>
    </lineage>
</organism>
<keyword evidence="2" id="KW-1185">Reference proteome</keyword>
<gene>
    <name evidence="1" type="ORF">AX760_17480</name>
</gene>
<evidence type="ECO:0000313" key="2">
    <source>
        <dbReference type="Proteomes" id="UP000182661"/>
    </source>
</evidence>
<evidence type="ECO:0000313" key="1">
    <source>
        <dbReference type="EMBL" id="OJF96453.1"/>
    </source>
</evidence>
<dbReference type="OrthoDB" id="9156256at2"/>
<dbReference type="Proteomes" id="UP000182661">
    <property type="component" value="Unassembled WGS sequence"/>
</dbReference>
<accession>A0A657LRV1</accession>
<sequence length="84" mass="9748">MMEFGGRKFESVRGSDVERDGMYIEVSEKIGNQQRVMLEVFYSDEDNRMTFTAFEKDLPFELIEQVAQTARERLTPVTTMGATR</sequence>
<dbReference type="EMBL" id="LSRP01000086">
    <property type="protein sequence ID" value="OJF96453.1"/>
    <property type="molecule type" value="Genomic_DNA"/>
</dbReference>
<comment type="caution">
    <text evidence="1">The sequence shown here is derived from an EMBL/GenBank/DDBJ whole genome shotgun (WGS) entry which is preliminary data.</text>
</comment>
<protein>
    <submittedName>
        <fullName evidence="1">Uncharacterized protein</fullName>
    </submittedName>
</protein>
<dbReference type="AlphaFoldDB" id="A0A657LRV1"/>